<evidence type="ECO:0000313" key="1">
    <source>
        <dbReference type="EMBL" id="KAI1888685.1"/>
    </source>
</evidence>
<accession>A0A8T3D1J3</accession>
<reference evidence="1" key="1">
    <citation type="submission" date="2021-01" db="EMBL/GenBank/DDBJ databases">
        <authorList>
            <person name="Zahm M."/>
            <person name="Roques C."/>
            <person name="Cabau C."/>
            <person name="Klopp C."/>
            <person name="Donnadieu C."/>
            <person name="Jouanno E."/>
            <person name="Lampietro C."/>
            <person name="Louis A."/>
            <person name="Herpin A."/>
            <person name="Echchiki A."/>
            <person name="Berthelot C."/>
            <person name="Parey E."/>
            <person name="Roest-Crollius H."/>
            <person name="Braasch I."/>
            <person name="Postlethwait J."/>
            <person name="Bobe J."/>
            <person name="Montfort J."/>
            <person name="Bouchez O."/>
            <person name="Begum T."/>
            <person name="Mejri S."/>
            <person name="Adams A."/>
            <person name="Chen W.-J."/>
            <person name="Guiguen Y."/>
        </authorList>
    </citation>
    <scope>NUCLEOTIDE SEQUENCE</scope>
    <source>
        <tissue evidence="1">Blood</tissue>
    </source>
</reference>
<dbReference type="AlphaFoldDB" id="A0A8T3D1J3"/>
<name>A0A8T3D1J3_9TELE</name>
<gene>
    <name evidence="1" type="ORF">AGOR_G00187680</name>
</gene>
<protein>
    <submittedName>
        <fullName evidence="1">Uncharacterized protein</fullName>
    </submittedName>
</protein>
<evidence type="ECO:0000313" key="2">
    <source>
        <dbReference type="Proteomes" id="UP000829720"/>
    </source>
</evidence>
<keyword evidence="2" id="KW-1185">Reference proteome</keyword>
<dbReference type="Proteomes" id="UP000829720">
    <property type="component" value="Unassembled WGS sequence"/>
</dbReference>
<comment type="caution">
    <text evidence="1">The sequence shown here is derived from an EMBL/GenBank/DDBJ whole genome shotgun (WGS) entry which is preliminary data.</text>
</comment>
<dbReference type="EMBL" id="JAERUA010000017">
    <property type="protein sequence ID" value="KAI1888685.1"/>
    <property type="molecule type" value="Genomic_DNA"/>
</dbReference>
<sequence length="83" mass="9562">MYLRVSCMKTDLPLRTRITCPVQLLPGWVALQWETLSAEHHLASRGSQWQMPAQRGQVQAWFRGVSSYRKTSWALASLCVEKE</sequence>
<organism evidence="1 2">
    <name type="scientific">Albula goreensis</name>
    <dbReference type="NCBI Taxonomy" id="1534307"/>
    <lineage>
        <taxon>Eukaryota</taxon>
        <taxon>Metazoa</taxon>
        <taxon>Chordata</taxon>
        <taxon>Craniata</taxon>
        <taxon>Vertebrata</taxon>
        <taxon>Euteleostomi</taxon>
        <taxon>Actinopterygii</taxon>
        <taxon>Neopterygii</taxon>
        <taxon>Teleostei</taxon>
        <taxon>Albuliformes</taxon>
        <taxon>Albulidae</taxon>
        <taxon>Albula</taxon>
    </lineage>
</organism>
<proteinExistence type="predicted"/>